<dbReference type="InterPro" id="IPR003690">
    <property type="entry name" value="MTERF"/>
</dbReference>
<keyword evidence="5" id="KW-1185">Reference proteome</keyword>
<dbReference type="PANTHER" id="PTHR13068:SF151">
    <property type="entry name" value="TRANSCRIPTION TERMINATION FACTOR MTERF9, CHLOROPLASTIC"/>
    <property type="match status" value="1"/>
</dbReference>
<comment type="similarity">
    <text evidence="1">Belongs to the mTERF family.</text>
</comment>
<keyword evidence="2" id="KW-0805">Transcription regulation</keyword>
<keyword evidence="3" id="KW-0809">Transit peptide</keyword>
<dbReference type="InterPro" id="IPR038538">
    <property type="entry name" value="MTERF_sf"/>
</dbReference>
<keyword evidence="2" id="KW-0804">Transcription</keyword>
<evidence type="ECO:0000256" key="2">
    <source>
        <dbReference type="ARBA" id="ARBA00022472"/>
    </source>
</evidence>
<evidence type="ECO:0000313" key="5">
    <source>
        <dbReference type="Proteomes" id="UP000824469"/>
    </source>
</evidence>
<dbReference type="PANTHER" id="PTHR13068">
    <property type="entry name" value="CGI-12 PROTEIN-RELATED"/>
    <property type="match status" value="1"/>
</dbReference>
<dbReference type="GO" id="GO:0006353">
    <property type="term" value="P:DNA-templated transcription termination"/>
    <property type="evidence" value="ECO:0007669"/>
    <property type="project" value="UniProtKB-KW"/>
</dbReference>
<dbReference type="SMART" id="SM00733">
    <property type="entry name" value="Mterf"/>
    <property type="match status" value="6"/>
</dbReference>
<dbReference type="AlphaFoldDB" id="A0AA38L706"/>
<comment type="caution">
    <text evidence="4">The sequence shown here is derived from an EMBL/GenBank/DDBJ whole genome shotgun (WGS) entry which is preliminary data.</text>
</comment>
<dbReference type="GO" id="GO:0003676">
    <property type="term" value="F:nucleic acid binding"/>
    <property type="evidence" value="ECO:0007669"/>
    <property type="project" value="InterPro"/>
</dbReference>
<organism evidence="4 5">
    <name type="scientific">Taxus chinensis</name>
    <name type="common">Chinese yew</name>
    <name type="synonym">Taxus wallichiana var. chinensis</name>
    <dbReference type="NCBI Taxonomy" id="29808"/>
    <lineage>
        <taxon>Eukaryota</taxon>
        <taxon>Viridiplantae</taxon>
        <taxon>Streptophyta</taxon>
        <taxon>Embryophyta</taxon>
        <taxon>Tracheophyta</taxon>
        <taxon>Spermatophyta</taxon>
        <taxon>Pinopsida</taxon>
        <taxon>Pinidae</taxon>
        <taxon>Conifers II</taxon>
        <taxon>Cupressales</taxon>
        <taxon>Taxaceae</taxon>
        <taxon>Taxus</taxon>
    </lineage>
</organism>
<dbReference type="Proteomes" id="UP000824469">
    <property type="component" value="Unassembled WGS sequence"/>
</dbReference>
<dbReference type="Pfam" id="PF02536">
    <property type="entry name" value="mTERF"/>
    <property type="match status" value="1"/>
</dbReference>
<dbReference type="Gene3D" id="1.25.70.10">
    <property type="entry name" value="Transcription termination factor 3, mitochondrial"/>
    <property type="match status" value="1"/>
</dbReference>
<gene>
    <name evidence="4" type="ORF">KI387_037863</name>
</gene>
<accession>A0AA38L706</accession>
<dbReference type="OMA" id="QIWERRM"/>
<proteinExistence type="inferred from homology"/>
<evidence type="ECO:0000313" key="4">
    <source>
        <dbReference type="EMBL" id="KAH9309952.1"/>
    </source>
</evidence>
<evidence type="ECO:0000256" key="3">
    <source>
        <dbReference type="ARBA" id="ARBA00022946"/>
    </source>
</evidence>
<dbReference type="EMBL" id="JAHRHJ020000007">
    <property type="protein sequence ID" value="KAH9309952.1"/>
    <property type="molecule type" value="Genomic_DNA"/>
</dbReference>
<protein>
    <recommendedName>
        <fullName evidence="6">Mitochondrial transcription termination factor</fullName>
    </recommendedName>
</protein>
<reference evidence="4 5" key="1">
    <citation type="journal article" date="2021" name="Nat. Plants">
        <title>The Taxus genome provides insights into paclitaxel biosynthesis.</title>
        <authorList>
            <person name="Xiong X."/>
            <person name="Gou J."/>
            <person name="Liao Q."/>
            <person name="Li Y."/>
            <person name="Zhou Q."/>
            <person name="Bi G."/>
            <person name="Li C."/>
            <person name="Du R."/>
            <person name="Wang X."/>
            <person name="Sun T."/>
            <person name="Guo L."/>
            <person name="Liang H."/>
            <person name="Lu P."/>
            <person name="Wu Y."/>
            <person name="Zhang Z."/>
            <person name="Ro D.K."/>
            <person name="Shang Y."/>
            <person name="Huang S."/>
            <person name="Yan J."/>
        </authorList>
    </citation>
    <scope>NUCLEOTIDE SEQUENCE [LARGE SCALE GENOMIC DNA]</scope>
    <source>
        <strain evidence="4">Ta-2019</strain>
    </source>
</reference>
<sequence>MPFLFFSSIRQSNIPVKIRQHLPSFTFAILSPLSSSSSSFHSSTVNVISEFLLNECGFFPSQLTKVFQRRPSLRRIRTDQNAREVIHFLRDSGLTEIQLHKTIVRNPSILQLKVNGQLKLKIEFMKTLGFTTKELAYLVSMLPRILNSSLENALRPKICHLKNLFGSNVNLCKALTAAPELLGSDIEKQLKPKVEYVESIMGILQGSTTFVYALRQIVSQGFENVANKMKHMANLGLSEEEVHQIVNKHPQVLGLSTKKMQENIHFLIHSAGLTRRTLVLNPLLLSLGIEKRLKPHHEVFKSLCSKPNSKRPLSLVGMFRLTEKNFLKKFGQYNTQRQSH</sequence>
<keyword evidence="2" id="KW-0806">Transcription termination</keyword>
<name>A0AA38L706_TAXCH</name>
<evidence type="ECO:0008006" key="6">
    <source>
        <dbReference type="Google" id="ProtNLM"/>
    </source>
</evidence>
<evidence type="ECO:0000256" key="1">
    <source>
        <dbReference type="ARBA" id="ARBA00007692"/>
    </source>
</evidence>